<dbReference type="GO" id="GO:0008982">
    <property type="term" value="F:protein-N(PI)-phosphohistidine-sugar phosphotransferase activity"/>
    <property type="evidence" value="ECO:0007669"/>
    <property type="project" value="InterPro"/>
</dbReference>
<keyword evidence="2" id="KW-0813">Transport</keyword>
<reference evidence="11 12" key="1">
    <citation type="submission" date="2012-12" db="EMBL/GenBank/DDBJ databases">
        <title>Novel taxa of Listeriaceae from agricultural environments in the United States.</title>
        <authorList>
            <person name="den Bakker H.C."/>
            <person name="Allred A."/>
            <person name="Warchocki S."/>
            <person name="Wright E.M."/>
            <person name="Burrell A."/>
            <person name="Nightingale K.K."/>
            <person name="Kephart D."/>
            <person name="Wiedmann M."/>
        </authorList>
    </citation>
    <scope>NUCLEOTIDE SEQUENCE [LARGE SCALE GENOMIC DNA]</scope>
    <source>
        <strain evidence="11 12">FSL F6-1037</strain>
    </source>
</reference>
<evidence type="ECO:0000256" key="3">
    <source>
        <dbReference type="ARBA" id="ARBA00022475"/>
    </source>
</evidence>
<organism evidence="11 12">
    <name type="scientific">Brochothrix campestris FSL F6-1037</name>
    <dbReference type="NCBI Taxonomy" id="1265861"/>
    <lineage>
        <taxon>Bacteria</taxon>
        <taxon>Bacillati</taxon>
        <taxon>Bacillota</taxon>
        <taxon>Bacilli</taxon>
        <taxon>Bacillales</taxon>
        <taxon>Listeriaceae</taxon>
        <taxon>Brochothrix</taxon>
    </lineage>
</organism>
<keyword evidence="3" id="KW-1003">Cell membrane</keyword>
<dbReference type="InterPro" id="IPR003352">
    <property type="entry name" value="PTS_EIIC"/>
</dbReference>
<dbReference type="PANTHER" id="PTHR30009:SF12">
    <property type="entry name" value="PHOSPHOTRANSFERASE IIC COMPONENT GLVC"/>
    <property type="match status" value="1"/>
</dbReference>
<keyword evidence="7 9" id="KW-1133">Transmembrane helix</keyword>
<dbReference type="AlphaFoldDB" id="W7CFC0"/>
<name>W7CFC0_9LIST</name>
<evidence type="ECO:0000256" key="9">
    <source>
        <dbReference type="SAM" id="Phobius"/>
    </source>
</evidence>
<feature type="transmembrane region" description="Helical" evidence="9">
    <location>
        <begin position="76"/>
        <end position="98"/>
    </location>
</feature>
<feature type="transmembrane region" description="Helical" evidence="9">
    <location>
        <begin position="229"/>
        <end position="247"/>
    </location>
</feature>
<keyword evidence="4" id="KW-0762">Sugar transport</keyword>
<dbReference type="InterPro" id="IPR050429">
    <property type="entry name" value="PTS_Glucose_EIICBA"/>
</dbReference>
<dbReference type="EMBL" id="AODH01000038">
    <property type="protein sequence ID" value="EUJ38054.1"/>
    <property type="molecule type" value="Genomic_DNA"/>
</dbReference>
<evidence type="ECO:0000256" key="1">
    <source>
        <dbReference type="ARBA" id="ARBA00004651"/>
    </source>
</evidence>
<keyword evidence="8 9" id="KW-0472">Membrane</keyword>
<evidence type="ECO:0000259" key="10">
    <source>
        <dbReference type="PROSITE" id="PS51103"/>
    </source>
</evidence>
<comment type="subcellular location">
    <subcellularLocation>
        <location evidence="1">Cell membrane</location>
        <topology evidence="1">Multi-pass membrane protein</topology>
    </subcellularLocation>
</comment>
<keyword evidence="5" id="KW-0598">Phosphotransferase system</keyword>
<dbReference type="GO" id="GO:0005886">
    <property type="term" value="C:plasma membrane"/>
    <property type="evidence" value="ECO:0007669"/>
    <property type="project" value="UniProtKB-SubCell"/>
</dbReference>
<proteinExistence type="predicted"/>
<gene>
    <name evidence="11" type="ORF">BCAMP_09355</name>
</gene>
<sequence length="275" mass="29263">MLGSVAFDNLPVVFAVGVAVGLAKHEKGSAALSGLLGFLVLHNTLNFLLSASGKLVDTSAENASALIAKSMQTTVLGIQTMDLNVFGGIITGVIVYLVHKRAIKIQVPQVFGFFSGPRLVPILIIPVMAIVAVGFFFIWPLLQQGINVLSELILKSGYIGTFAYGVIERLLLPFGLHHGVNWPVRTTPLGGVFNIDGVDYAGTVNAYMAALGSNGAIDPMITRFSSGKFVMNMFGLAGAALAMYVTAKPKNKKNCGFIVIDGCTDSFPNRYYRAT</sequence>
<dbReference type="GO" id="GO:0090563">
    <property type="term" value="F:protein-phosphocysteine-sugar phosphotransferase activity"/>
    <property type="evidence" value="ECO:0007669"/>
    <property type="project" value="TreeGrafter"/>
</dbReference>
<dbReference type="Proteomes" id="UP000019243">
    <property type="component" value="Unassembled WGS sequence"/>
</dbReference>
<feature type="transmembrane region" description="Helical" evidence="9">
    <location>
        <begin position="35"/>
        <end position="56"/>
    </location>
</feature>
<keyword evidence="6 9" id="KW-0812">Transmembrane</keyword>
<evidence type="ECO:0000313" key="11">
    <source>
        <dbReference type="EMBL" id="EUJ38054.1"/>
    </source>
</evidence>
<evidence type="ECO:0000256" key="4">
    <source>
        <dbReference type="ARBA" id="ARBA00022597"/>
    </source>
</evidence>
<dbReference type="PANTHER" id="PTHR30009">
    <property type="entry name" value="CYTOCHROME C-TYPE SYNTHESIS PROTEIN AND PTS TRANSMEMBRANE COMPONENT"/>
    <property type="match status" value="1"/>
</dbReference>
<evidence type="ECO:0000256" key="8">
    <source>
        <dbReference type="ARBA" id="ARBA00023136"/>
    </source>
</evidence>
<dbReference type="InterPro" id="IPR013013">
    <property type="entry name" value="PTS_EIIC_1"/>
</dbReference>
<feature type="transmembrane region" description="Helical" evidence="9">
    <location>
        <begin position="6"/>
        <end position="23"/>
    </location>
</feature>
<dbReference type="STRING" id="1265861.BCAMP_09355"/>
<accession>W7CFC0</accession>
<keyword evidence="12" id="KW-1185">Reference proteome</keyword>
<feature type="domain" description="PTS EIIC type-1" evidence="10">
    <location>
        <begin position="1"/>
        <end position="275"/>
    </location>
</feature>
<evidence type="ECO:0000256" key="2">
    <source>
        <dbReference type="ARBA" id="ARBA00022448"/>
    </source>
</evidence>
<dbReference type="Pfam" id="PF02378">
    <property type="entry name" value="PTS_EIIC"/>
    <property type="match status" value="1"/>
</dbReference>
<dbReference type="GO" id="GO:0009401">
    <property type="term" value="P:phosphoenolpyruvate-dependent sugar phosphotransferase system"/>
    <property type="evidence" value="ECO:0007669"/>
    <property type="project" value="UniProtKB-KW"/>
</dbReference>
<protein>
    <submittedName>
        <fullName evidence="11">PTS system glucose-specific transporter subunits IICB</fullName>
    </submittedName>
</protein>
<dbReference type="PROSITE" id="PS51103">
    <property type="entry name" value="PTS_EIIC_TYPE_1"/>
    <property type="match status" value="1"/>
</dbReference>
<evidence type="ECO:0000256" key="5">
    <source>
        <dbReference type="ARBA" id="ARBA00022683"/>
    </source>
</evidence>
<evidence type="ECO:0000256" key="6">
    <source>
        <dbReference type="ARBA" id="ARBA00022692"/>
    </source>
</evidence>
<evidence type="ECO:0000256" key="7">
    <source>
        <dbReference type="ARBA" id="ARBA00022989"/>
    </source>
</evidence>
<evidence type="ECO:0000313" key="12">
    <source>
        <dbReference type="Proteomes" id="UP000019243"/>
    </source>
</evidence>
<feature type="transmembrane region" description="Helical" evidence="9">
    <location>
        <begin position="119"/>
        <end position="142"/>
    </location>
</feature>
<comment type="caution">
    <text evidence="11">The sequence shown here is derived from an EMBL/GenBank/DDBJ whole genome shotgun (WGS) entry which is preliminary data.</text>
</comment>